<sequence length="407" mass="45499">MKNMRIMLTVVVVFIGTFTFQVFLTKIPEAHAFSEQTIQRGATGSDVIELQARLQYNGYYHGPIDGVYGWNTYWAVRNYQKMFGLEAVDGLVGEKTKAMLTKSSTFYKDFVNDQINKGRRFTHYGGVPLSLQSAPSEQQIQRARQAAEQRRAQQEKQYLAQQQAKQPQQGGQQAKQQQAKQPQQGQQQAKQQQAKQPQQGQQQAKQQQAKQPQQGQQQAKQQQAKQPQQGQQQAKQQPAEQQQQAKQQQTKQPDQGNQQAKKQATKNNAKQEDTKGPQKDSTAVNLPNGFSQNDIQLMANAVYGEARGEPYVGQVAVAAVILNRINSPTFPNTVSGVIFEPGAFTAVADGQIWLTPNEGAKKAVLDAINGFDPTGEAMYYFNPDTATSSWIWGRPQIKRIGKHIFCN</sequence>
<evidence type="ECO:0000256" key="3">
    <source>
        <dbReference type="ARBA" id="ARBA00022544"/>
    </source>
</evidence>
<gene>
    <name evidence="12" type="ORF">J2S19_004261</name>
</gene>
<dbReference type="InterPro" id="IPR036365">
    <property type="entry name" value="PGBD-like_sf"/>
</dbReference>
<dbReference type="Gene3D" id="1.10.10.2520">
    <property type="entry name" value="Cell wall hydrolase SleB, domain 1"/>
    <property type="match status" value="1"/>
</dbReference>
<dbReference type="InterPro" id="IPR042047">
    <property type="entry name" value="SleB_dom1"/>
</dbReference>
<feature type="compositionally biased region" description="Basic and acidic residues" evidence="9">
    <location>
        <begin position="269"/>
        <end position="278"/>
    </location>
</feature>
<reference evidence="12 13" key="1">
    <citation type="submission" date="2023-07" db="EMBL/GenBank/DDBJ databases">
        <title>Genomic Encyclopedia of Type Strains, Phase IV (KMG-IV): sequencing the most valuable type-strain genomes for metagenomic binning, comparative biology and taxonomic classification.</title>
        <authorList>
            <person name="Goeker M."/>
        </authorList>
    </citation>
    <scope>NUCLEOTIDE SEQUENCE [LARGE SCALE GENOMIC DNA]</scope>
    <source>
        <strain evidence="12 13">DSM 29005</strain>
    </source>
</reference>
<feature type="domain" description="Cell wall hydrolase SleB" evidence="11">
    <location>
        <begin position="308"/>
        <end position="406"/>
    </location>
</feature>
<name>A0ABT9ZL02_9BACI</name>
<keyword evidence="7" id="KW-0961">Cell wall biogenesis/degradation</keyword>
<comment type="caution">
    <text evidence="12">The sequence shown here is derived from an EMBL/GenBank/DDBJ whole genome shotgun (WGS) entry which is preliminary data.</text>
</comment>
<dbReference type="Proteomes" id="UP001234495">
    <property type="component" value="Unassembled WGS sequence"/>
</dbReference>
<evidence type="ECO:0000256" key="6">
    <source>
        <dbReference type="ARBA" id="ARBA00022969"/>
    </source>
</evidence>
<proteinExistence type="inferred from homology"/>
<dbReference type="Pfam" id="PF01471">
    <property type="entry name" value="PG_binding_1"/>
    <property type="match status" value="1"/>
</dbReference>
<dbReference type="SUPFAM" id="SSF47090">
    <property type="entry name" value="PGBD-like"/>
    <property type="match status" value="1"/>
</dbReference>
<dbReference type="EMBL" id="JAUSUD010000027">
    <property type="protein sequence ID" value="MDQ0232937.1"/>
    <property type="molecule type" value="Genomic_DNA"/>
</dbReference>
<evidence type="ECO:0000256" key="4">
    <source>
        <dbReference type="ARBA" id="ARBA00022729"/>
    </source>
</evidence>
<evidence type="ECO:0000256" key="5">
    <source>
        <dbReference type="ARBA" id="ARBA00022801"/>
    </source>
</evidence>
<evidence type="ECO:0000313" key="13">
    <source>
        <dbReference type="Proteomes" id="UP001234495"/>
    </source>
</evidence>
<feature type="compositionally biased region" description="Polar residues" evidence="9">
    <location>
        <begin position="279"/>
        <end position="289"/>
    </location>
</feature>
<dbReference type="InterPro" id="IPR011105">
    <property type="entry name" value="Cell_wall_hydrolase_SleB"/>
</dbReference>
<keyword evidence="13" id="KW-1185">Reference proteome</keyword>
<comment type="similarity">
    <text evidence="1">Belongs to the SleB family.</text>
</comment>
<keyword evidence="3" id="KW-0309">Germination</keyword>
<organism evidence="12 13">
    <name type="scientific">Metabacillus malikii</name>
    <dbReference type="NCBI Taxonomy" id="1504265"/>
    <lineage>
        <taxon>Bacteria</taxon>
        <taxon>Bacillati</taxon>
        <taxon>Bacillota</taxon>
        <taxon>Bacilli</taxon>
        <taxon>Bacillales</taxon>
        <taxon>Bacillaceae</taxon>
        <taxon>Metabacillus</taxon>
    </lineage>
</organism>
<evidence type="ECO:0000313" key="12">
    <source>
        <dbReference type="EMBL" id="MDQ0232937.1"/>
    </source>
</evidence>
<feature type="domain" description="Peptidoglycan binding-like" evidence="10">
    <location>
        <begin position="43"/>
        <end position="100"/>
    </location>
</feature>
<evidence type="ECO:0000256" key="1">
    <source>
        <dbReference type="ARBA" id="ARBA00007010"/>
    </source>
</evidence>
<accession>A0ABT9ZL02</accession>
<dbReference type="InterPro" id="IPR036366">
    <property type="entry name" value="PGBDSf"/>
</dbReference>
<protein>
    <recommendedName>
        <fullName evidence="2 8">Spore cortex-lytic enzyme</fullName>
    </recommendedName>
</protein>
<dbReference type="Pfam" id="PF07486">
    <property type="entry name" value="Hydrolase_2"/>
    <property type="match status" value="1"/>
</dbReference>
<keyword evidence="4" id="KW-0732">Signal</keyword>
<evidence type="ECO:0000256" key="8">
    <source>
        <dbReference type="NCBIfam" id="TIGR02869"/>
    </source>
</evidence>
<dbReference type="InterPro" id="IPR002477">
    <property type="entry name" value="Peptidoglycan-bd-like"/>
</dbReference>
<feature type="region of interest" description="Disordered" evidence="9">
    <location>
        <begin position="126"/>
        <end position="289"/>
    </location>
</feature>
<evidence type="ECO:0000256" key="2">
    <source>
        <dbReference type="ARBA" id="ARBA00018364"/>
    </source>
</evidence>
<dbReference type="Gene3D" id="6.20.240.60">
    <property type="match status" value="1"/>
</dbReference>
<dbReference type="NCBIfam" id="TIGR02869">
    <property type="entry name" value="spore_SleB"/>
    <property type="match status" value="1"/>
</dbReference>
<dbReference type="Gene3D" id="1.10.101.10">
    <property type="entry name" value="PGBD-like superfamily/PGBD"/>
    <property type="match status" value="1"/>
</dbReference>
<feature type="compositionally biased region" description="Low complexity" evidence="9">
    <location>
        <begin position="155"/>
        <end position="268"/>
    </location>
</feature>
<keyword evidence="5 12" id="KW-0378">Hydrolase</keyword>
<keyword evidence="6" id="KW-0749">Sporulation</keyword>
<evidence type="ECO:0000256" key="7">
    <source>
        <dbReference type="ARBA" id="ARBA00023316"/>
    </source>
</evidence>
<evidence type="ECO:0000259" key="11">
    <source>
        <dbReference type="Pfam" id="PF07486"/>
    </source>
</evidence>
<evidence type="ECO:0000259" key="10">
    <source>
        <dbReference type="Pfam" id="PF01471"/>
    </source>
</evidence>
<dbReference type="InterPro" id="IPR014224">
    <property type="entry name" value="Spore_cortex_SleB"/>
</dbReference>
<feature type="compositionally biased region" description="Basic and acidic residues" evidence="9">
    <location>
        <begin position="145"/>
        <end position="154"/>
    </location>
</feature>
<dbReference type="GO" id="GO:0008745">
    <property type="term" value="F:N-acetylmuramoyl-L-alanine amidase activity"/>
    <property type="evidence" value="ECO:0007669"/>
    <property type="project" value="UniProtKB-EC"/>
</dbReference>
<evidence type="ECO:0000256" key="9">
    <source>
        <dbReference type="SAM" id="MobiDB-lite"/>
    </source>
</evidence>